<dbReference type="Proteomes" id="UP000245207">
    <property type="component" value="Unassembled WGS sequence"/>
</dbReference>
<organism evidence="2 3">
    <name type="scientific">Artemisia annua</name>
    <name type="common">Sweet wormwood</name>
    <dbReference type="NCBI Taxonomy" id="35608"/>
    <lineage>
        <taxon>Eukaryota</taxon>
        <taxon>Viridiplantae</taxon>
        <taxon>Streptophyta</taxon>
        <taxon>Embryophyta</taxon>
        <taxon>Tracheophyta</taxon>
        <taxon>Spermatophyta</taxon>
        <taxon>Magnoliopsida</taxon>
        <taxon>eudicotyledons</taxon>
        <taxon>Gunneridae</taxon>
        <taxon>Pentapetalae</taxon>
        <taxon>asterids</taxon>
        <taxon>campanulids</taxon>
        <taxon>Asterales</taxon>
        <taxon>Asteraceae</taxon>
        <taxon>Asteroideae</taxon>
        <taxon>Anthemideae</taxon>
        <taxon>Artemisiinae</taxon>
        <taxon>Artemisia</taxon>
    </lineage>
</organism>
<dbReference type="OrthoDB" id="294295at2759"/>
<dbReference type="PANTHER" id="PTHR42820">
    <property type="entry name" value="SHORT-CHAIN DEHYDROGENASE REDUCTASE"/>
    <property type="match status" value="1"/>
</dbReference>
<dbReference type="InterPro" id="IPR002347">
    <property type="entry name" value="SDR_fam"/>
</dbReference>
<proteinExistence type="inferred from homology"/>
<name>A0A2U1QFB1_ARTAN</name>
<sequence>MNKIEGKVAIITGGASGIGEATARLLAKHGARGVVIADIQDDPGKNVSVSIGPHQCTYIHCDVTDEAQVESLVDSTVKKYGQLDIMFSNAGIVSKPLQIIVDLDIGQFDKTLAVNVRGMLLCVKHAARAMVE</sequence>
<dbReference type="EMBL" id="PKPP01000166">
    <property type="protein sequence ID" value="PWA96682.1"/>
    <property type="molecule type" value="Genomic_DNA"/>
</dbReference>
<evidence type="ECO:0000313" key="3">
    <source>
        <dbReference type="Proteomes" id="UP000245207"/>
    </source>
</evidence>
<dbReference type="SUPFAM" id="SSF51735">
    <property type="entry name" value="NAD(P)-binding Rossmann-fold domains"/>
    <property type="match status" value="1"/>
</dbReference>
<reference evidence="2 3" key="1">
    <citation type="journal article" date="2018" name="Mol. Plant">
        <title>The genome of Artemisia annua provides insight into the evolution of Asteraceae family and artemisinin biosynthesis.</title>
        <authorList>
            <person name="Shen Q."/>
            <person name="Zhang L."/>
            <person name="Liao Z."/>
            <person name="Wang S."/>
            <person name="Yan T."/>
            <person name="Shi P."/>
            <person name="Liu M."/>
            <person name="Fu X."/>
            <person name="Pan Q."/>
            <person name="Wang Y."/>
            <person name="Lv Z."/>
            <person name="Lu X."/>
            <person name="Zhang F."/>
            <person name="Jiang W."/>
            <person name="Ma Y."/>
            <person name="Chen M."/>
            <person name="Hao X."/>
            <person name="Li L."/>
            <person name="Tang Y."/>
            <person name="Lv G."/>
            <person name="Zhou Y."/>
            <person name="Sun X."/>
            <person name="Brodelius P.E."/>
            <person name="Rose J.K.C."/>
            <person name="Tang K."/>
        </authorList>
    </citation>
    <scope>NUCLEOTIDE SEQUENCE [LARGE SCALE GENOMIC DNA]</scope>
    <source>
        <strain evidence="3">cv. Huhao1</strain>
        <tissue evidence="2">Leaf</tissue>
    </source>
</reference>
<dbReference type="Pfam" id="PF00106">
    <property type="entry name" value="adh_short"/>
    <property type="match status" value="1"/>
</dbReference>
<dbReference type="PANTHER" id="PTHR42820:SF21">
    <property type="entry name" value="SHORT-CHAIN DEHYDROGENASE REDUCTASE 3B-LIKE"/>
    <property type="match status" value="1"/>
</dbReference>
<dbReference type="STRING" id="35608.A0A2U1QFB1"/>
<comment type="caution">
    <text evidence="2">The sequence shown here is derived from an EMBL/GenBank/DDBJ whole genome shotgun (WGS) entry which is preliminary data.</text>
</comment>
<accession>A0A2U1QFB1</accession>
<dbReference type="AlphaFoldDB" id="A0A2U1QFB1"/>
<evidence type="ECO:0000313" key="2">
    <source>
        <dbReference type="EMBL" id="PWA96682.1"/>
    </source>
</evidence>
<protein>
    <submittedName>
        <fullName evidence="2">(-)-isopiperitenol/(-)-carveol dehydrogenase, mitochondrial</fullName>
    </submittedName>
</protein>
<keyword evidence="3" id="KW-1185">Reference proteome</keyword>
<dbReference type="InterPro" id="IPR036291">
    <property type="entry name" value="NAD(P)-bd_dom_sf"/>
</dbReference>
<dbReference type="PRINTS" id="PR00081">
    <property type="entry name" value="GDHRDH"/>
</dbReference>
<evidence type="ECO:0000256" key="1">
    <source>
        <dbReference type="ARBA" id="ARBA00006484"/>
    </source>
</evidence>
<gene>
    <name evidence="2" type="ORF">CTI12_AA037100</name>
</gene>
<dbReference type="Gene3D" id="3.40.50.720">
    <property type="entry name" value="NAD(P)-binding Rossmann-like Domain"/>
    <property type="match status" value="1"/>
</dbReference>
<comment type="similarity">
    <text evidence="1">Belongs to the short-chain dehydrogenases/reductases (SDR) family.</text>
</comment>